<protein>
    <submittedName>
        <fullName evidence="1 2">Uncharacterized protein</fullName>
    </submittedName>
</protein>
<keyword evidence="3" id="KW-1185">Reference proteome</keyword>
<sequence>MLAKLISPQSSNVFDAFVKKCNASFLITDDLMKVLPNSLDIFFYLFKNSGIKDVSSVREMSVTIAKDQALDLLKSCLHSKTTLTDLFLEKRFFKTSFEGKKNIPMSIPVSDLAEKVVSIGIKEGVRMLRASLTSTSALTIGLNHLLTKAKEENCNYKYYSVFRIHRGQ</sequence>
<proteinExistence type="predicted"/>
<reference evidence="1" key="3">
    <citation type="submission" date="2018-07" db="EMBL/GenBank/DDBJ databases">
        <title>WGS assembly of Glycine max.</title>
        <authorList>
            <person name="Schmutz J."/>
            <person name="Cannon S."/>
            <person name="Schlueter J."/>
            <person name="Ma J."/>
            <person name="Mitros T."/>
            <person name="Nelson W."/>
            <person name="Hyten D."/>
            <person name="Song Q."/>
            <person name="Thelen J."/>
            <person name="Cheng J."/>
            <person name="Xu D."/>
            <person name="Hellsten U."/>
            <person name="May G."/>
            <person name="Yu Y."/>
            <person name="Sakurai T."/>
            <person name="Umezawa T."/>
            <person name="Bhattacharyya M."/>
            <person name="Sandhu D."/>
            <person name="Valliyodan B."/>
            <person name="Lindquist E."/>
            <person name="Peto M."/>
            <person name="Grant D."/>
            <person name="Shu S."/>
            <person name="Goodstein D."/>
            <person name="Barry K."/>
            <person name="Futrell-Griggs M."/>
            <person name="Abernathy B."/>
            <person name="Du J."/>
            <person name="Tian Z."/>
            <person name="Zhu L."/>
            <person name="Gill N."/>
            <person name="Joshi T."/>
            <person name="Libault M."/>
            <person name="Sethuraman A."/>
            <person name="Zhang X."/>
            <person name="Shinozaki K."/>
            <person name="Nguyen H."/>
            <person name="Wing R."/>
            <person name="Cregan P."/>
            <person name="Specht J."/>
            <person name="Grimwood J."/>
            <person name="Rokhsar D."/>
            <person name="Stacey G."/>
            <person name="Shoemaker R."/>
            <person name="Jackson S."/>
        </authorList>
    </citation>
    <scope>NUCLEOTIDE SEQUENCE</scope>
    <source>
        <tissue evidence="1">Callus</tissue>
    </source>
</reference>
<reference evidence="2" key="2">
    <citation type="submission" date="2018-02" db="UniProtKB">
        <authorList>
            <consortium name="EnsemblPlants"/>
        </authorList>
    </citation>
    <scope>IDENTIFICATION</scope>
    <source>
        <strain evidence="2">Williams 82</strain>
    </source>
</reference>
<dbReference type="HOGENOM" id="CLU_1589348_0_0_1"/>
<gene>
    <name evidence="1" type="ORF">GLYMA_18G195100</name>
</gene>
<evidence type="ECO:0000313" key="2">
    <source>
        <dbReference type="EnsemblPlants" id="KRH00123"/>
    </source>
</evidence>
<dbReference type="PANTHER" id="PTHR33103">
    <property type="entry name" value="OS01G0153900 PROTEIN"/>
    <property type="match status" value="1"/>
</dbReference>
<dbReference type="InterPro" id="IPR007750">
    <property type="entry name" value="DUF674"/>
</dbReference>
<dbReference type="AlphaFoldDB" id="K7MTD9"/>
<evidence type="ECO:0000313" key="1">
    <source>
        <dbReference type="EMBL" id="KRH00123.1"/>
    </source>
</evidence>
<dbReference type="EMBL" id="CM000851">
    <property type="protein sequence ID" value="KRH00123.1"/>
    <property type="molecule type" value="Genomic_DNA"/>
</dbReference>
<dbReference type="Proteomes" id="UP000008827">
    <property type="component" value="Chromosome 18"/>
</dbReference>
<organism evidence="1">
    <name type="scientific">Glycine max</name>
    <name type="common">Soybean</name>
    <name type="synonym">Glycine hispida</name>
    <dbReference type="NCBI Taxonomy" id="3847"/>
    <lineage>
        <taxon>Eukaryota</taxon>
        <taxon>Viridiplantae</taxon>
        <taxon>Streptophyta</taxon>
        <taxon>Embryophyta</taxon>
        <taxon>Tracheophyta</taxon>
        <taxon>Spermatophyta</taxon>
        <taxon>Magnoliopsida</taxon>
        <taxon>eudicotyledons</taxon>
        <taxon>Gunneridae</taxon>
        <taxon>Pentapetalae</taxon>
        <taxon>rosids</taxon>
        <taxon>fabids</taxon>
        <taxon>Fabales</taxon>
        <taxon>Fabaceae</taxon>
        <taxon>Papilionoideae</taxon>
        <taxon>50 kb inversion clade</taxon>
        <taxon>NPAAA clade</taxon>
        <taxon>indigoferoid/millettioid clade</taxon>
        <taxon>Phaseoleae</taxon>
        <taxon>Glycine</taxon>
        <taxon>Glycine subgen. Soja</taxon>
    </lineage>
</organism>
<name>K7MTD9_SOYBN</name>
<dbReference type="Pfam" id="PF05056">
    <property type="entry name" value="DUF674"/>
    <property type="match status" value="1"/>
</dbReference>
<evidence type="ECO:0000313" key="3">
    <source>
        <dbReference type="Proteomes" id="UP000008827"/>
    </source>
</evidence>
<dbReference type="PaxDb" id="3847-GLYMA18G42192.1"/>
<dbReference type="InParanoid" id="K7MTD9"/>
<dbReference type="Gramene" id="KRH00123">
    <property type="protein sequence ID" value="KRH00123"/>
    <property type="gene ID" value="GLYMA_18G195100"/>
</dbReference>
<dbReference type="PANTHER" id="PTHR33103:SF27">
    <property type="entry name" value="OS04G0594700 PROTEIN"/>
    <property type="match status" value="1"/>
</dbReference>
<dbReference type="EnsemblPlants" id="KRH00123">
    <property type="protein sequence ID" value="KRH00123"/>
    <property type="gene ID" value="GLYMA_18G195100"/>
</dbReference>
<reference evidence="1 2" key="1">
    <citation type="journal article" date="2010" name="Nature">
        <title>Genome sequence of the palaeopolyploid soybean.</title>
        <authorList>
            <person name="Schmutz J."/>
            <person name="Cannon S.B."/>
            <person name="Schlueter J."/>
            <person name="Ma J."/>
            <person name="Mitros T."/>
            <person name="Nelson W."/>
            <person name="Hyten D.L."/>
            <person name="Song Q."/>
            <person name="Thelen J.J."/>
            <person name="Cheng J."/>
            <person name="Xu D."/>
            <person name="Hellsten U."/>
            <person name="May G.D."/>
            <person name="Yu Y."/>
            <person name="Sakurai T."/>
            <person name="Umezawa T."/>
            <person name="Bhattacharyya M.K."/>
            <person name="Sandhu D."/>
            <person name="Valliyodan B."/>
            <person name="Lindquist E."/>
            <person name="Peto M."/>
            <person name="Grant D."/>
            <person name="Shu S."/>
            <person name="Goodstein D."/>
            <person name="Barry K."/>
            <person name="Futrell-Griggs M."/>
            <person name="Abernathy B."/>
            <person name="Du J."/>
            <person name="Tian Z."/>
            <person name="Zhu L."/>
            <person name="Gill N."/>
            <person name="Joshi T."/>
            <person name="Libault M."/>
            <person name="Sethuraman A."/>
            <person name="Zhang X.-C."/>
            <person name="Shinozaki K."/>
            <person name="Nguyen H.T."/>
            <person name="Wing R.A."/>
            <person name="Cregan P."/>
            <person name="Specht J."/>
            <person name="Grimwood J."/>
            <person name="Rokhsar D."/>
            <person name="Stacey G."/>
            <person name="Shoemaker R.C."/>
            <person name="Jackson S.A."/>
        </authorList>
    </citation>
    <scope>NUCLEOTIDE SEQUENCE</scope>
    <source>
        <strain evidence="2">cv. Williams 82</strain>
        <tissue evidence="1">Callus</tissue>
    </source>
</reference>
<accession>K7MTD9</accession>